<sequence length="67" mass="7366">MCQHQVQVVRYDVAANLSAVSKVETWLLSSSTTRKGTSTSTLVKMVTNSVRDHFAGRTRADKVEPSV</sequence>
<dbReference type="Proteomes" id="UP001634393">
    <property type="component" value="Unassembled WGS sequence"/>
</dbReference>
<reference evidence="1 2" key="1">
    <citation type="submission" date="2024-12" db="EMBL/GenBank/DDBJ databases">
        <title>The unique morphological basis and parallel evolutionary history of personate flowers in Penstemon.</title>
        <authorList>
            <person name="Depatie T.H."/>
            <person name="Wessinger C.A."/>
        </authorList>
    </citation>
    <scope>NUCLEOTIDE SEQUENCE [LARGE SCALE GENOMIC DNA]</scope>
    <source>
        <strain evidence="1">WTNN_2</strain>
        <tissue evidence="1">Leaf</tissue>
    </source>
</reference>
<organism evidence="1 2">
    <name type="scientific">Penstemon smallii</name>
    <dbReference type="NCBI Taxonomy" id="265156"/>
    <lineage>
        <taxon>Eukaryota</taxon>
        <taxon>Viridiplantae</taxon>
        <taxon>Streptophyta</taxon>
        <taxon>Embryophyta</taxon>
        <taxon>Tracheophyta</taxon>
        <taxon>Spermatophyta</taxon>
        <taxon>Magnoliopsida</taxon>
        <taxon>eudicotyledons</taxon>
        <taxon>Gunneridae</taxon>
        <taxon>Pentapetalae</taxon>
        <taxon>asterids</taxon>
        <taxon>lamiids</taxon>
        <taxon>Lamiales</taxon>
        <taxon>Plantaginaceae</taxon>
        <taxon>Cheloneae</taxon>
        <taxon>Penstemon</taxon>
    </lineage>
</organism>
<dbReference type="AlphaFoldDB" id="A0ABD3UCB0"/>
<protein>
    <submittedName>
        <fullName evidence="1">Uncharacterized protein</fullName>
    </submittedName>
</protein>
<accession>A0ABD3UCB0</accession>
<name>A0ABD3UCB0_9LAMI</name>
<keyword evidence="2" id="KW-1185">Reference proteome</keyword>
<evidence type="ECO:0000313" key="2">
    <source>
        <dbReference type="Proteomes" id="UP001634393"/>
    </source>
</evidence>
<comment type="caution">
    <text evidence="1">The sequence shown here is derived from an EMBL/GenBank/DDBJ whole genome shotgun (WGS) entry which is preliminary data.</text>
</comment>
<evidence type="ECO:0000313" key="1">
    <source>
        <dbReference type="EMBL" id="KAL3846058.1"/>
    </source>
</evidence>
<dbReference type="EMBL" id="JBJXBP010000002">
    <property type="protein sequence ID" value="KAL3846058.1"/>
    <property type="molecule type" value="Genomic_DNA"/>
</dbReference>
<proteinExistence type="predicted"/>
<gene>
    <name evidence="1" type="ORF">ACJIZ3_003461</name>
</gene>